<keyword evidence="3 12" id="KW-1134">Transmembrane beta strand</keyword>
<proteinExistence type="inferred from homology"/>
<evidence type="ECO:0000256" key="13">
    <source>
        <dbReference type="RuleBase" id="RU003357"/>
    </source>
</evidence>
<dbReference type="InterPro" id="IPR039426">
    <property type="entry name" value="TonB-dep_rcpt-like"/>
</dbReference>
<dbReference type="EMBL" id="AP026867">
    <property type="protein sequence ID" value="BDS14427.1"/>
    <property type="molecule type" value="Genomic_DNA"/>
</dbReference>
<keyword evidence="11 12" id="KW-0998">Cell outer membrane</keyword>
<evidence type="ECO:0000256" key="4">
    <source>
        <dbReference type="ARBA" id="ARBA00022496"/>
    </source>
</evidence>
<dbReference type="InterPro" id="IPR012910">
    <property type="entry name" value="Plug_dom"/>
</dbReference>
<evidence type="ECO:0000313" key="17">
    <source>
        <dbReference type="Proteomes" id="UP001060919"/>
    </source>
</evidence>
<evidence type="ECO:0000256" key="5">
    <source>
        <dbReference type="ARBA" id="ARBA00022692"/>
    </source>
</evidence>
<keyword evidence="7" id="KW-0408">Iron</keyword>
<dbReference type="RefSeq" id="WP_264789641.1">
    <property type="nucleotide sequence ID" value="NZ_AP026867.1"/>
</dbReference>
<organism evidence="16 17">
    <name type="scientific">Aureispira anguillae</name>
    <dbReference type="NCBI Taxonomy" id="2864201"/>
    <lineage>
        <taxon>Bacteria</taxon>
        <taxon>Pseudomonadati</taxon>
        <taxon>Bacteroidota</taxon>
        <taxon>Saprospiria</taxon>
        <taxon>Saprospirales</taxon>
        <taxon>Saprospiraceae</taxon>
        <taxon>Aureispira</taxon>
    </lineage>
</organism>
<dbReference type="Pfam" id="PF07715">
    <property type="entry name" value="Plug"/>
    <property type="match status" value="1"/>
</dbReference>
<dbReference type="GO" id="GO:0009279">
    <property type="term" value="C:cell outer membrane"/>
    <property type="evidence" value="ECO:0007669"/>
    <property type="project" value="UniProtKB-SubCell"/>
</dbReference>
<evidence type="ECO:0000256" key="12">
    <source>
        <dbReference type="PROSITE-ProRule" id="PRU01360"/>
    </source>
</evidence>
<evidence type="ECO:0000313" key="16">
    <source>
        <dbReference type="EMBL" id="BDS14427.1"/>
    </source>
</evidence>
<keyword evidence="10 12" id="KW-0472">Membrane</keyword>
<dbReference type="PROSITE" id="PS52016">
    <property type="entry name" value="TONB_DEPENDENT_REC_3"/>
    <property type="match status" value="1"/>
</dbReference>
<dbReference type="AlphaFoldDB" id="A0A916DW49"/>
<dbReference type="Pfam" id="PF13715">
    <property type="entry name" value="CarbopepD_reg_2"/>
    <property type="match status" value="1"/>
</dbReference>
<evidence type="ECO:0000256" key="3">
    <source>
        <dbReference type="ARBA" id="ARBA00022452"/>
    </source>
</evidence>
<accession>A0A916DW49</accession>
<name>A0A916DW49_9BACT</name>
<evidence type="ECO:0000259" key="14">
    <source>
        <dbReference type="Pfam" id="PF00593"/>
    </source>
</evidence>
<protein>
    <submittedName>
        <fullName evidence="16">TonB-dependent receptor</fullName>
    </submittedName>
</protein>
<dbReference type="InterPro" id="IPR008969">
    <property type="entry name" value="CarboxyPept-like_regulatory"/>
</dbReference>
<feature type="domain" description="TonB-dependent receptor-like beta-barrel" evidence="14">
    <location>
        <begin position="295"/>
        <end position="730"/>
    </location>
</feature>
<reference evidence="16" key="1">
    <citation type="submission" date="2022-09" db="EMBL/GenBank/DDBJ databases">
        <title>Aureispira anguillicida sp. nov., isolated from Leptocephalus of Japanese eel Anguilla japonica.</title>
        <authorList>
            <person name="Yuasa K."/>
            <person name="Mekata T."/>
            <person name="Ikunari K."/>
        </authorList>
    </citation>
    <scope>NUCLEOTIDE SEQUENCE</scope>
    <source>
        <strain evidence="16">EL160426</strain>
    </source>
</reference>
<dbReference type="Gene3D" id="2.40.170.20">
    <property type="entry name" value="TonB-dependent receptor, beta-barrel domain"/>
    <property type="match status" value="1"/>
</dbReference>
<evidence type="ECO:0000256" key="10">
    <source>
        <dbReference type="ARBA" id="ARBA00023136"/>
    </source>
</evidence>
<sequence length="771" mass="86573">MKIWITLILCSLIGYSGLYAQEKATISGYVKDADSGEELIGATIVVDGTSLGASTNIYGFYSLTLDKGNYKLIVSYIGYQAKEVEVNLQENQTLTLELGTGAKDIEEVVVKADKDDVMMQDAGVGTTKINVKKLETLPVFMGEKDILKSIQLLPGISSASEGSTGLTVRGGKPDQNLILLDEAVVYNPSHFLGFFSVFNSDALKDLTIYKGGIPAQYGGRASSVLDIYMKNGNKKKFGLSGGLGLISSRLTFEGPIVKNKGSFILSGRATYLDLLMRVVDPKRFGQLGLGFWDLNLKANYSFGEKDRLFVSGYAGRDNFSFGNFGLNYGNYTVTLRWNHTFNEKLFANTSFFFSDYYYGYKIGRSGDDFTIEAGIRDFALKQDYSYYLNPKNTFRFGFNVTYHQFQPSQLRSSNDNINSLIADKKHATESGVYIGHEIQLTDKLKAVYGLRFSLFNQFGPGDIYTFDASNNITDTTNYKPLEHIQTYWGLEPRLALTYQAHKTTALEFGYHRIHQYVHLLSNSTAAAPNDMWIPSTNNVKPQIADQISLGVKQSFLKDQLTIGLEGYYKYLQNQVDYENGADILLNSKIESQILNGVGWSYGAELLVQAKFGGFNGWVSYTLSKTEYKFDEINRGNPYPAKQDRTHDIAIVGTYELKKRWVFSLAWIYQTGNAVTFPSGKYQINGQKISYFTERNGYRMPAAHRLDVAVTFRNKPTRKFQSSFTVGIYNVYNQYNPYSVDFRPNDTDPTKTDAVQLSLFGIVPTVTWNFSF</sequence>
<evidence type="ECO:0000256" key="2">
    <source>
        <dbReference type="ARBA" id="ARBA00022448"/>
    </source>
</evidence>
<dbReference type="Gene3D" id="2.60.40.1120">
    <property type="entry name" value="Carboxypeptidase-like, regulatory domain"/>
    <property type="match status" value="1"/>
</dbReference>
<keyword evidence="17" id="KW-1185">Reference proteome</keyword>
<keyword evidence="8" id="KW-0406">Ion transport</keyword>
<evidence type="ECO:0000256" key="6">
    <source>
        <dbReference type="ARBA" id="ARBA00022729"/>
    </source>
</evidence>
<feature type="domain" description="TonB-dependent receptor plug" evidence="15">
    <location>
        <begin position="142"/>
        <end position="222"/>
    </location>
</feature>
<keyword evidence="4" id="KW-0410">Iron transport</keyword>
<comment type="subcellular location">
    <subcellularLocation>
        <location evidence="1 12">Cell outer membrane</location>
        <topology evidence="1 12">Multi-pass membrane protein</topology>
    </subcellularLocation>
</comment>
<dbReference type="PANTHER" id="PTHR32552">
    <property type="entry name" value="FERRICHROME IRON RECEPTOR-RELATED"/>
    <property type="match status" value="1"/>
</dbReference>
<dbReference type="SUPFAM" id="SSF56935">
    <property type="entry name" value="Porins"/>
    <property type="match status" value="1"/>
</dbReference>
<keyword evidence="9 13" id="KW-0798">TonB box</keyword>
<evidence type="ECO:0000256" key="7">
    <source>
        <dbReference type="ARBA" id="ARBA00023004"/>
    </source>
</evidence>
<keyword evidence="2 12" id="KW-0813">Transport</keyword>
<dbReference type="InterPro" id="IPR037066">
    <property type="entry name" value="Plug_dom_sf"/>
</dbReference>
<dbReference type="PANTHER" id="PTHR32552:SF68">
    <property type="entry name" value="FERRICHROME OUTER MEMBRANE TRANSPORTER_PHAGE RECEPTOR"/>
    <property type="match status" value="1"/>
</dbReference>
<dbReference type="InterPro" id="IPR036942">
    <property type="entry name" value="Beta-barrel_TonB_sf"/>
</dbReference>
<evidence type="ECO:0000256" key="9">
    <source>
        <dbReference type="ARBA" id="ARBA00023077"/>
    </source>
</evidence>
<dbReference type="Pfam" id="PF00593">
    <property type="entry name" value="TonB_dep_Rec_b-barrel"/>
    <property type="match status" value="1"/>
</dbReference>
<evidence type="ECO:0000256" key="11">
    <source>
        <dbReference type="ARBA" id="ARBA00023237"/>
    </source>
</evidence>
<keyword evidence="16" id="KW-0675">Receptor</keyword>
<dbReference type="Gene3D" id="2.170.130.10">
    <property type="entry name" value="TonB-dependent receptor, plug domain"/>
    <property type="match status" value="1"/>
</dbReference>
<comment type="similarity">
    <text evidence="12 13">Belongs to the TonB-dependent receptor family.</text>
</comment>
<evidence type="ECO:0000256" key="1">
    <source>
        <dbReference type="ARBA" id="ARBA00004571"/>
    </source>
</evidence>
<evidence type="ECO:0000256" key="8">
    <source>
        <dbReference type="ARBA" id="ARBA00023065"/>
    </source>
</evidence>
<dbReference type="Proteomes" id="UP001060919">
    <property type="component" value="Chromosome"/>
</dbReference>
<keyword evidence="6" id="KW-0732">Signal</keyword>
<keyword evidence="5 12" id="KW-0812">Transmembrane</keyword>
<gene>
    <name evidence="16" type="ORF">AsAng_0052070</name>
</gene>
<dbReference type="KEGG" id="aup:AsAng_0052070"/>
<dbReference type="GO" id="GO:0015344">
    <property type="term" value="F:siderophore uptake transmembrane transporter activity"/>
    <property type="evidence" value="ECO:0007669"/>
    <property type="project" value="TreeGrafter"/>
</dbReference>
<dbReference type="SUPFAM" id="SSF49464">
    <property type="entry name" value="Carboxypeptidase regulatory domain-like"/>
    <property type="match status" value="1"/>
</dbReference>
<evidence type="ECO:0000259" key="15">
    <source>
        <dbReference type="Pfam" id="PF07715"/>
    </source>
</evidence>
<dbReference type="InterPro" id="IPR000531">
    <property type="entry name" value="Beta-barrel_TonB"/>
</dbReference>